<sequence>MPQGGIEDGEEPESAALRELKEETGVVSAEIIAEGHWHFTAIYFSVCDSFKFIKLP</sequence>
<dbReference type="InterPro" id="IPR000086">
    <property type="entry name" value="NUDIX_hydrolase_dom"/>
</dbReference>
<dbReference type="InterPro" id="IPR015797">
    <property type="entry name" value="NUDIX_hydrolase-like_dom_sf"/>
</dbReference>
<organism evidence="3 4">
    <name type="scientific">Rubroshorea leprosula</name>
    <dbReference type="NCBI Taxonomy" id="152421"/>
    <lineage>
        <taxon>Eukaryota</taxon>
        <taxon>Viridiplantae</taxon>
        <taxon>Streptophyta</taxon>
        <taxon>Embryophyta</taxon>
        <taxon>Tracheophyta</taxon>
        <taxon>Spermatophyta</taxon>
        <taxon>Magnoliopsida</taxon>
        <taxon>eudicotyledons</taxon>
        <taxon>Gunneridae</taxon>
        <taxon>Pentapetalae</taxon>
        <taxon>rosids</taxon>
        <taxon>malvids</taxon>
        <taxon>Malvales</taxon>
        <taxon>Dipterocarpaceae</taxon>
        <taxon>Rubroshorea</taxon>
    </lineage>
</organism>
<reference evidence="3 4" key="1">
    <citation type="journal article" date="2021" name="Commun. Biol.">
        <title>The genome of Shorea leprosula (Dipterocarpaceae) highlights the ecological relevance of drought in aseasonal tropical rainforests.</title>
        <authorList>
            <person name="Ng K.K.S."/>
            <person name="Kobayashi M.J."/>
            <person name="Fawcett J.A."/>
            <person name="Hatakeyama M."/>
            <person name="Paape T."/>
            <person name="Ng C.H."/>
            <person name="Ang C.C."/>
            <person name="Tnah L.H."/>
            <person name="Lee C.T."/>
            <person name="Nishiyama T."/>
            <person name="Sese J."/>
            <person name="O'Brien M.J."/>
            <person name="Copetti D."/>
            <person name="Mohd Noor M.I."/>
            <person name="Ong R.C."/>
            <person name="Putra M."/>
            <person name="Sireger I.Z."/>
            <person name="Indrioko S."/>
            <person name="Kosugi Y."/>
            <person name="Izuno A."/>
            <person name="Isagi Y."/>
            <person name="Lee S.L."/>
            <person name="Shimizu K.K."/>
        </authorList>
    </citation>
    <scope>NUCLEOTIDE SEQUENCE [LARGE SCALE GENOMIC DNA]</scope>
    <source>
        <strain evidence="3">214</strain>
    </source>
</reference>
<keyword evidence="4" id="KW-1185">Reference proteome</keyword>
<dbReference type="Pfam" id="PF00293">
    <property type="entry name" value="NUDIX"/>
    <property type="match status" value="1"/>
</dbReference>
<dbReference type="EMBL" id="BPVZ01000228">
    <property type="protein sequence ID" value="GKV47419.1"/>
    <property type="molecule type" value="Genomic_DNA"/>
</dbReference>
<keyword evidence="1" id="KW-0378">Hydrolase</keyword>
<evidence type="ECO:0000313" key="3">
    <source>
        <dbReference type="EMBL" id="GKV47419.1"/>
    </source>
</evidence>
<feature type="domain" description="Nudix hydrolase" evidence="2">
    <location>
        <begin position="1"/>
        <end position="56"/>
    </location>
</feature>
<protein>
    <recommendedName>
        <fullName evidence="2">Nudix hydrolase domain-containing protein</fullName>
    </recommendedName>
</protein>
<dbReference type="InterPro" id="IPR020084">
    <property type="entry name" value="NUDIX_hydrolase_CS"/>
</dbReference>
<gene>
    <name evidence="3" type="ORF">SLEP1_g54323</name>
</gene>
<accession>A0AAV5MCH4</accession>
<dbReference type="PROSITE" id="PS00893">
    <property type="entry name" value="NUDIX_BOX"/>
    <property type="match status" value="1"/>
</dbReference>
<proteinExistence type="predicted"/>
<name>A0AAV5MCH4_9ROSI</name>
<dbReference type="PROSITE" id="PS51462">
    <property type="entry name" value="NUDIX"/>
    <property type="match status" value="1"/>
</dbReference>
<comment type="caution">
    <text evidence="3">The sequence shown here is derived from an EMBL/GenBank/DDBJ whole genome shotgun (WGS) entry which is preliminary data.</text>
</comment>
<dbReference type="AlphaFoldDB" id="A0AAV5MCH4"/>
<evidence type="ECO:0000313" key="4">
    <source>
        <dbReference type="Proteomes" id="UP001054252"/>
    </source>
</evidence>
<dbReference type="Proteomes" id="UP001054252">
    <property type="component" value="Unassembled WGS sequence"/>
</dbReference>
<evidence type="ECO:0000259" key="2">
    <source>
        <dbReference type="PROSITE" id="PS51462"/>
    </source>
</evidence>
<dbReference type="SUPFAM" id="SSF55811">
    <property type="entry name" value="Nudix"/>
    <property type="match status" value="1"/>
</dbReference>
<evidence type="ECO:0000256" key="1">
    <source>
        <dbReference type="ARBA" id="ARBA00022801"/>
    </source>
</evidence>
<dbReference type="GO" id="GO:0016787">
    <property type="term" value="F:hydrolase activity"/>
    <property type="evidence" value="ECO:0007669"/>
    <property type="project" value="UniProtKB-KW"/>
</dbReference>
<dbReference type="Gene3D" id="3.90.79.10">
    <property type="entry name" value="Nucleoside Triphosphate Pyrophosphohydrolase"/>
    <property type="match status" value="1"/>
</dbReference>